<dbReference type="InterPro" id="IPR003018">
    <property type="entry name" value="GAF"/>
</dbReference>
<dbReference type="AlphaFoldDB" id="A0A2W5B1G3"/>
<dbReference type="InterPro" id="IPR001294">
    <property type="entry name" value="Phytochrome"/>
</dbReference>
<reference evidence="7 8" key="1">
    <citation type="submission" date="2017-08" db="EMBL/GenBank/DDBJ databases">
        <title>Infants hospitalized years apart are colonized by the same room-sourced microbial strains.</title>
        <authorList>
            <person name="Brooks B."/>
            <person name="Olm M.R."/>
            <person name="Firek B.A."/>
            <person name="Baker R."/>
            <person name="Thomas B.C."/>
            <person name="Morowitz M.J."/>
            <person name="Banfield J.F."/>
        </authorList>
    </citation>
    <scope>NUCLEOTIDE SEQUENCE [LARGE SCALE GENOMIC DNA]</scope>
    <source>
        <strain evidence="7">S2_018_000_R3_119</strain>
    </source>
</reference>
<dbReference type="InterPro" id="IPR029016">
    <property type="entry name" value="GAF-like_dom_sf"/>
</dbReference>
<dbReference type="InterPro" id="IPR013515">
    <property type="entry name" value="Phytochrome_cen-reg"/>
</dbReference>
<dbReference type="Pfam" id="PF07568">
    <property type="entry name" value="HisKA_2"/>
    <property type="match status" value="1"/>
</dbReference>
<dbReference type="InterPro" id="IPR035965">
    <property type="entry name" value="PAS-like_dom_sf"/>
</dbReference>
<keyword evidence="3" id="KW-0157">Chromophore</keyword>
<dbReference type="SUPFAM" id="SSF55785">
    <property type="entry name" value="PYP-like sensor domain (PAS domain)"/>
    <property type="match status" value="1"/>
</dbReference>
<dbReference type="InterPro" id="IPR043150">
    <property type="entry name" value="Phytochrome_PHY_sf"/>
</dbReference>
<dbReference type="SUPFAM" id="SSF55781">
    <property type="entry name" value="GAF domain-like"/>
    <property type="match status" value="2"/>
</dbReference>
<dbReference type="PANTHER" id="PTHR43065">
    <property type="entry name" value="SENSOR HISTIDINE KINASE"/>
    <property type="match status" value="1"/>
</dbReference>
<dbReference type="InterPro" id="IPR036890">
    <property type="entry name" value="HATPase_C_sf"/>
</dbReference>
<name>A0A2W5B1G3_9SPHN</name>
<dbReference type="PRINTS" id="PR01033">
    <property type="entry name" value="PHYTOCHROME"/>
</dbReference>
<evidence type="ECO:0000256" key="2">
    <source>
        <dbReference type="ARBA" id="ARBA00022606"/>
    </source>
</evidence>
<dbReference type="Gene3D" id="3.30.565.10">
    <property type="entry name" value="Histidine kinase-like ATPase, C-terminal domain"/>
    <property type="match status" value="1"/>
</dbReference>
<dbReference type="InterPro" id="IPR011495">
    <property type="entry name" value="Sig_transdc_His_kin_sub2_dim/P"/>
</dbReference>
<dbReference type="Gene3D" id="3.30.450.270">
    <property type="match status" value="1"/>
</dbReference>
<dbReference type="SMART" id="SM00065">
    <property type="entry name" value="GAF"/>
    <property type="match status" value="1"/>
</dbReference>
<protein>
    <submittedName>
        <fullName evidence="7">Phytochrome</fullName>
    </submittedName>
</protein>
<proteinExistence type="predicted"/>
<keyword evidence="4" id="KW-0675">Receptor</keyword>
<dbReference type="Proteomes" id="UP000249555">
    <property type="component" value="Unassembled WGS sequence"/>
</dbReference>
<comment type="caution">
    <text evidence="7">The sequence shown here is derived from an EMBL/GenBank/DDBJ whole genome shotgun (WGS) entry which is preliminary data.</text>
</comment>
<accession>A0A2W5B1G3</accession>
<evidence type="ECO:0000256" key="3">
    <source>
        <dbReference type="ARBA" id="ARBA00022991"/>
    </source>
</evidence>
<dbReference type="SUPFAM" id="SSF55874">
    <property type="entry name" value="ATPase domain of HSP90 chaperone/DNA topoisomerase II/histidine kinase"/>
    <property type="match status" value="1"/>
</dbReference>
<keyword evidence="1" id="KW-0600">Photoreceptor protein</keyword>
<dbReference type="Pfam" id="PF00360">
    <property type="entry name" value="PHY"/>
    <property type="match status" value="1"/>
</dbReference>
<organism evidence="7 8">
    <name type="scientific">Sphingomonas taxi</name>
    <dbReference type="NCBI Taxonomy" id="1549858"/>
    <lineage>
        <taxon>Bacteria</taxon>
        <taxon>Pseudomonadati</taxon>
        <taxon>Pseudomonadota</taxon>
        <taxon>Alphaproteobacteria</taxon>
        <taxon>Sphingomonadales</taxon>
        <taxon>Sphingomonadaceae</taxon>
        <taxon>Sphingomonas</taxon>
    </lineage>
</organism>
<dbReference type="GO" id="GO:0009584">
    <property type="term" value="P:detection of visible light"/>
    <property type="evidence" value="ECO:0007669"/>
    <property type="project" value="InterPro"/>
</dbReference>
<dbReference type="Pfam" id="PF01590">
    <property type="entry name" value="GAF"/>
    <property type="match status" value="1"/>
</dbReference>
<dbReference type="EMBL" id="QFMX01000001">
    <property type="protein sequence ID" value="PZO77115.1"/>
    <property type="molecule type" value="Genomic_DNA"/>
</dbReference>
<sequence>MPGLVTTGLPPETGPQGGAVDPCDREPIHVPGSIQPHGMILVADPVTLRIVAGAGEIETLLAPHWLGVHLDDILRHPVSARLADPSGAVPGPGVTLLQIDGIDVMFDATIHRSPTAIIVELEPAPPTMPSPIEMLAAMENAAATFEQAFGLRELCERAARIFRQVTGFDRVMVYRFHDDGTGVVVAEDRDPALRSFLNQHFPASDIPRQARALYVRNRVRVIPDIAYEPAPLRPFGNDALDMSDVALRSVSPTHLRYLANMGVAASASVSIVRDGTLWGLIACHHPTPKLLPLHARMACRALAGSLSRQIRAKEDAELFRERIRLRTAEDAIMLRLGSDISLAGLFAIAGDDLARMLGADSFAAVRGTELFVAGRSPRHDDIRRIAAHVVDLARTVPFATDRMAEYLPDAVACQDLASGVLAVTMATEEPTILLWFRAEQIAVVNWAGNPQKDIPVDLHTPLTPRASFEIWSEAVRGRSAPWTLFEIEAAGRLKRTMYDARQHRRLFEINRELMATIADNESLLLQKDYLIKEVHHRVQNSLQLVSAFLGLQGRAVGDAVLTSHLIEAQRRLSAVAMVHRRLHSDEHLQAIDLARYIGDLCTEIRSTMDGSWGAQIQLDLVPILMSTDRAVHVGLILTELVINANKYAYAGGSGPITIALEQQQARFLLIVADRGSGKSGQGMGFGSRMLASMVARLAGTMAETDNCPGLRVTIAAPIGEP</sequence>
<dbReference type="InterPro" id="IPR013654">
    <property type="entry name" value="PAS_2"/>
</dbReference>
<feature type="region of interest" description="Disordered" evidence="5">
    <location>
        <begin position="1"/>
        <end position="20"/>
    </location>
</feature>
<dbReference type="PROSITE" id="PS50046">
    <property type="entry name" value="PHYTOCHROME_2"/>
    <property type="match status" value="1"/>
</dbReference>
<feature type="domain" description="Phytochrome chromophore attachment site" evidence="6">
    <location>
        <begin position="150"/>
        <end position="304"/>
    </location>
</feature>
<dbReference type="InterPro" id="IPR016132">
    <property type="entry name" value="Phyto_chromo_attachment"/>
</dbReference>
<evidence type="ECO:0000256" key="5">
    <source>
        <dbReference type="SAM" id="MobiDB-lite"/>
    </source>
</evidence>
<dbReference type="PANTHER" id="PTHR43065:SF23">
    <property type="entry name" value="SENSOR HISTIDINE KINASE PDTAS"/>
    <property type="match status" value="1"/>
</dbReference>
<evidence type="ECO:0000313" key="8">
    <source>
        <dbReference type="Proteomes" id="UP000249555"/>
    </source>
</evidence>
<dbReference type="Gene3D" id="3.30.450.20">
    <property type="entry name" value="PAS domain"/>
    <property type="match status" value="1"/>
</dbReference>
<dbReference type="Pfam" id="PF08446">
    <property type="entry name" value="PAS_2"/>
    <property type="match status" value="1"/>
</dbReference>
<dbReference type="GO" id="GO:0006355">
    <property type="term" value="P:regulation of DNA-templated transcription"/>
    <property type="evidence" value="ECO:0007669"/>
    <property type="project" value="InterPro"/>
</dbReference>
<dbReference type="GO" id="GO:0009881">
    <property type="term" value="F:photoreceptor activity"/>
    <property type="evidence" value="ECO:0007669"/>
    <property type="project" value="UniProtKB-KW"/>
</dbReference>
<keyword evidence="2" id="KW-0716">Sensory transduction</keyword>
<evidence type="ECO:0000256" key="1">
    <source>
        <dbReference type="ARBA" id="ARBA00022543"/>
    </source>
</evidence>
<gene>
    <name evidence="7" type="ORF">DI640_00905</name>
</gene>
<dbReference type="Gene3D" id="3.30.450.40">
    <property type="match status" value="1"/>
</dbReference>
<evidence type="ECO:0000259" key="6">
    <source>
        <dbReference type="PROSITE" id="PS50046"/>
    </source>
</evidence>
<evidence type="ECO:0000313" key="7">
    <source>
        <dbReference type="EMBL" id="PZO77115.1"/>
    </source>
</evidence>
<evidence type="ECO:0000256" key="4">
    <source>
        <dbReference type="ARBA" id="ARBA00023170"/>
    </source>
</evidence>